<organism evidence="2 3">
    <name type="scientific">Chara braunii</name>
    <name type="common">Braun's stonewort</name>
    <dbReference type="NCBI Taxonomy" id="69332"/>
    <lineage>
        <taxon>Eukaryota</taxon>
        <taxon>Viridiplantae</taxon>
        <taxon>Streptophyta</taxon>
        <taxon>Charophyceae</taxon>
        <taxon>Charales</taxon>
        <taxon>Characeae</taxon>
        <taxon>Chara</taxon>
    </lineage>
</organism>
<dbReference type="OrthoDB" id="1939479at2759"/>
<evidence type="ECO:0000256" key="1">
    <source>
        <dbReference type="SAM" id="MobiDB-lite"/>
    </source>
</evidence>
<evidence type="ECO:0000313" key="3">
    <source>
        <dbReference type="Proteomes" id="UP000265515"/>
    </source>
</evidence>
<evidence type="ECO:0000313" key="2">
    <source>
        <dbReference type="EMBL" id="GBG89369.1"/>
    </source>
</evidence>
<feature type="compositionally biased region" description="Basic and acidic residues" evidence="1">
    <location>
        <begin position="374"/>
        <end position="383"/>
    </location>
</feature>
<feature type="region of interest" description="Disordered" evidence="1">
    <location>
        <begin position="292"/>
        <end position="315"/>
    </location>
</feature>
<reference evidence="2 3" key="1">
    <citation type="journal article" date="2018" name="Cell">
        <title>The Chara Genome: Secondary Complexity and Implications for Plant Terrestrialization.</title>
        <authorList>
            <person name="Nishiyama T."/>
            <person name="Sakayama H."/>
            <person name="Vries J.D."/>
            <person name="Buschmann H."/>
            <person name="Saint-Marcoux D."/>
            <person name="Ullrich K.K."/>
            <person name="Haas F.B."/>
            <person name="Vanderstraeten L."/>
            <person name="Becker D."/>
            <person name="Lang D."/>
            <person name="Vosolsobe S."/>
            <person name="Rombauts S."/>
            <person name="Wilhelmsson P.K.I."/>
            <person name="Janitza P."/>
            <person name="Kern R."/>
            <person name="Heyl A."/>
            <person name="Rumpler F."/>
            <person name="Villalobos L.I.A.C."/>
            <person name="Clay J.M."/>
            <person name="Skokan R."/>
            <person name="Toyoda A."/>
            <person name="Suzuki Y."/>
            <person name="Kagoshima H."/>
            <person name="Schijlen E."/>
            <person name="Tajeshwar N."/>
            <person name="Catarino B."/>
            <person name="Hetherington A.J."/>
            <person name="Saltykova A."/>
            <person name="Bonnot C."/>
            <person name="Breuninger H."/>
            <person name="Symeonidi A."/>
            <person name="Radhakrishnan G.V."/>
            <person name="Van Nieuwerburgh F."/>
            <person name="Deforce D."/>
            <person name="Chang C."/>
            <person name="Karol K.G."/>
            <person name="Hedrich R."/>
            <person name="Ulvskov P."/>
            <person name="Glockner G."/>
            <person name="Delwiche C.F."/>
            <person name="Petrasek J."/>
            <person name="Van de Peer Y."/>
            <person name="Friml J."/>
            <person name="Beilby M."/>
            <person name="Dolan L."/>
            <person name="Kohara Y."/>
            <person name="Sugano S."/>
            <person name="Fujiyama A."/>
            <person name="Delaux P.-M."/>
            <person name="Quint M."/>
            <person name="TheiBen G."/>
            <person name="Hagemann M."/>
            <person name="Harholt J."/>
            <person name="Dunand C."/>
            <person name="Zachgo S."/>
            <person name="Langdale J."/>
            <person name="Maumus F."/>
            <person name="Straeten D.V.D."/>
            <person name="Gould S.B."/>
            <person name="Rensing S.A."/>
        </authorList>
    </citation>
    <scope>NUCLEOTIDE SEQUENCE [LARGE SCALE GENOMIC DNA]</scope>
    <source>
        <strain evidence="2 3">S276</strain>
    </source>
</reference>
<sequence>MSMSAAHAMTSLKEVMQYAEEGIHYDDDGELELLTERVPSYFEVRVNVRASIAANGEESLRARMLLARFTEARDLRVDDSADTGAYSLRKVVGWMCTKGMSAEGDVDMTKQQQGGTYTADDFKKMLMKQLVDFMQKSPQDRNVIHKALHDVTEQALAGKDLVNYKVRTVEEDVIYGTPLWDGIFMEALHRLTIATSDVDRKRSREEGWKLIAREADVALQAADGHTSSGEEIDRTVSFVRGSIITVSREEVEEEDVFNERTMIEQQRRRGFEDSSLPINFDYDIEETTVRNNEKDAKPPTYEVEVSGSDVSSDEEGEEYDAYWDIEAGGGQASKGWAHAIRSEADKAGVLTPDTVETSWVTWRDLLGSKIVGDGREKKRREGWGVRGEAGGEDFERSAPWKPC</sequence>
<comment type="caution">
    <text evidence="2">The sequence shown here is derived from an EMBL/GenBank/DDBJ whole genome shotgun (WGS) entry which is preliminary data.</text>
</comment>
<protein>
    <submittedName>
        <fullName evidence="2">Uncharacterized protein</fullName>
    </submittedName>
</protein>
<feature type="region of interest" description="Disordered" evidence="1">
    <location>
        <begin position="374"/>
        <end position="403"/>
    </location>
</feature>
<dbReference type="EMBL" id="BFEA01000732">
    <property type="protein sequence ID" value="GBG89369.1"/>
    <property type="molecule type" value="Genomic_DNA"/>
</dbReference>
<name>A0A388M4H1_CHABU</name>
<dbReference type="Gramene" id="GBG89369">
    <property type="protein sequence ID" value="GBG89369"/>
    <property type="gene ID" value="CBR_g49079"/>
</dbReference>
<proteinExistence type="predicted"/>
<feature type="compositionally biased region" description="Basic and acidic residues" evidence="1">
    <location>
        <begin position="393"/>
        <end position="403"/>
    </location>
</feature>
<dbReference type="Proteomes" id="UP000265515">
    <property type="component" value="Unassembled WGS sequence"/>
</dbReference>
<gene>
    <name evidence="2" type="ORF">CBR_g49079</name>
</gene>
<accession>A0A388M4H1</accession>
<dbReference type="AlphaFoldDB" id="A0A388M4H1"/>
<keyword evidence="3" id="KW-1185">Reference proteome</keyword>